<dbReference type="RefSeq" id="WP_135530445.1">
    <property type="nucleotide sequence ID" value="NZ_SRKZ01000003.1"/>
</dbReference>
<dbReference type="AlphaFoldDB" id="A0A4Z0MLM6"/>
<name>A0A4Z0MLM6_9BACT</name>
<dbReference type="EMBL" id="SRKZ01000003">
    <property type="protein sequence ID" value="TGD80290.1"/>
    <property type="molecule type" value="Genomic_DNA"/>
</dbReference>
<gene>
    <name evidence="1" type="ORF">EU557_10625</name>
</gene>
<sequence length="173" mass="19742">MEIILLPPVPAALRSLAAKQLARPTQTTRRTVLQHLIHLARLHRNMQEVMLERTKPEHCLTRQPNKQAAAWQHRLREFHLSRRALRHAYDAYLQAAPAVAQAMSDWQTQQGIAPGTHFTYEHDDDALVLYLQPVLSALEAEADALKKQAIERWVEATHNYFRLLIPPSLGLAA</sequence>
<comment type="caution">
    <text evidence="1">The sequence shown here is derived from an EMBL/GenBank/DDBJ whole genome shotgun (WGS) entry which is preliminary data.</text>
</comment>
<organism evidence="1 2">
    <name type="scientific">Hymenobacter wooponensis</name>
    <dbReference type="NCBI Taxonomy" id="1525360"/>
    <lineage>
        <taxon>Bacteria</taxon>
        <taxon>Pseudomonadati</taxon>
        <taxon>Bacteroidota</taxon>
        <taxon>Cytophagia</taxon>
        <taxon>Cytophagales</taxon>
        <taxon>Hymenobacteraceae</taxon>
        <taxon>Hymenobacter</taxon>
    </lineage>
</organism>
<keyword evidence="2" id="KW-1185">Reference proteome</keyword>
<accession>A0A4Z0MLM6</accession>
<evidence type="ECO:0000313" key="1">
    <source>
        <dbReference type="EMBL" id="TGD80290.1"/>
    </source>
</evidence>
<dbReference type="Proteomes" id="UP000298284">
    <property type="component" value="Unassembled WGS sequence"/>
</dbReference>
<dbReference type="OrthoDB" id="9966589at2"/>
<evidence type="ECO:0000313" key="2">
    <source>
        <dbReference type="Proteomes" id="UP000298284"/>
    </source>
</evidence>
<proteinExistence type="predicted"/>
<protein>
    <submittedName>
        <fullName evidence="1">Uncharacterized protein</fullName>
    </submittedName>
</protein>
<reference evidence="1 2" key="1">
    <citation type="submission" date="2019-04" db="EMBL/GenBank/DDBJ databases">
        <authorList>
            <person name="Feng G."/>
            <person name="Zhang J."/>
            <person name="Zhu H."/>
        </authorList>
    </citation>
    <scope>NUCLEOTIDE SEQUENCE [LARGE SCALE GENOMIC DNA]</scope>
    <source>
        <strain evidence="1 2">JCM 19491</strain>
    </source>
</reference>